<proteinExistence type="predicted"/>
<dbReference type="Proteomes" id="UP000294489">
    <property type="component" value="Unassembled WGS sequence"/>
</dbReference>
<reference evidence="3 4" key="1">
    <citation type="submission" date="2019-03" db="EMBL/GenBank/DDBJ databases">
        <title>Freshwater and sediment microbial communities from various areas in North America, analyzing microbe dynamics in response to fracking.</title>
        <authorList>
            <person name="Lamendella R."/>
        </authorList>
    </citation>
    <scope>NUCLEOTIDE SEQUENCE [LARGE SCALE GENOMIC DNA]</scope>
    <source>
        <strain evidence="3 4">6_TX</strain>
    </source>
</reference>
<dbReference type="OrthoDB" id="5366081at2"/>
<protein>
    <recommendedName>
        <fullName evidence="5">YHYH domain-containing protein</fullName>
    </recommendedName>
</protein>
<organism evidence="3 4">
    <name type="scientific">Modicisalibacter xianhensis</name>
    <dbReference type="NCBI Taxonomy" id="442341"/>
    <lineage>
        <taxon>Bacteria</taxon>
        <taxon>Pseudomonadati</taxon>
        <taxon>Pseudomonadota</taxon>
        <taxon>Gammaproteobacteria</taxon>
        <taxon>Oceanospirillales</taxon>
        <taxon>Halomonadaceae</taxon>
        <taxon>Modicisalibacter</taxon>
    </lineage>
</organism>
<sequence>MKKILLASVILGLLGSTAAFAHSGGTNSSGCHHDTKRGTYHCH</sequence>
<dbReference type="AlphaFoldDB" id="A0A4R8FXV0"/>
<feature type="chain" id="PRO_5020191339" description="YHYH domain-containing protein" evidence="2">
    <location>
        <begin position="22"/>
        <end position="43"/>
    </location>
</feature>
<evidence type="ECO:0000256" key="2">
    <source>
        <dbReference type="SAM" id="SignalP"/>
    </source>
</evidence>
<evidence type="ECO:0000313" key="3">
    <source>
        <dbReference type="EMBL" id="TDX29083.1"/>
    </source>
</evidence>
<feature type="signal peptide" evidence="2">
    <location>
        <begin position="1"/>
        <end position="21"/>
    </location>
</feature>
<dbReference type="NCBIfam" id="NF033223">
    <property type="entry name" value="YHYH_alt"/>
    <property type="match status" value="1"/>
</dbReference>
<evidence type="ECO:0000313" key="4">
    <source>
        <dbReference type="Proteomes" id="UP000294489"/>
    </source>
</evidence>
<evidence type="ECO:0000256" key="1">
    <source>
        <dbReference type="SAM" id="MobiDB-lite"/>
    </source>
</evidence>
<name>A0A4R8FXV0_9GAMM</name>
<keyword evidence="2" id="KW-0732">Signal</keyword>
<dbReference type="EMBL" id="SOEC01000008">
    <property type="protein sequence ID" value="TDX29083.1"/>
    <property type="molecule type" value="Genomic_DNA"/>
</dbReference>
<gene>
    <name evidence="3" type="ORF">DFO67_108127</name>
</gene>
<dbReference type="RefSeq" id="WP_134017926.1">
    <property type="nucleotide sequence ID" value="NZ_SOEC01000008.1"/>
</dbReference>
<comment type="caution">
    <text evidence="3">The sequence shown here is derived from an EMBL/GenBank/DDBJ whole genome shotgun (WGS) entry which is preliminary data.</text>
</comment>
<accession>A0A4R8FXV0</accession>
<dbReference type="InterPro" id="IPR047773">
    <property type="entry name" value="YHYH_dom_bact"/>
</dbReference>
<evidence type="ECO:0008006" key="5">
    <source>
        <dbReference type="Google" id="ProtNLM"/>
    </source>
</evidence>
<feature type="region of interest" description="Disordered" evidence="1">
    <location>
        <begin position="23"/>
        <end position="43"/>
    </location>
</feature>